<dbReference type="STRING" id="619300.G3ASP7"/>
<dbReference type="OrthoDB" id="2405700at2759"/>
<dbReference type="GeneID" id="18870464"/>
<dbReference type="InterPro" id="IPR036410">
    <property type="entry name" value="HSP_DnaJ_Cys-rich_dom_sf"/>
</dbReference>
<dbReference type="GO" id="GO:0005737">
    <property type="term" value="C:cytoplasm"/>
    <property type="evidence" value="ECO:0007669"/>
    <property type="project" value="TreeGrafter"/>
</dbReference>
<sequence length="282" mass="30990">MSNFNKDDDLAPADAPPSYAEAVSTQATGMTNGGSSSYSQHSAPPPPAPRPQPPQSSYRPPPPPTRPPQQPPRPQQSSTSSLYTGNTNLPFSFPKGYLCSKCKNTGYKIKHGDVCRTCWDKFYLSKNAYNPSPSLPFKYPRKYYCNKCHNTGYKIKNGKSCQDCWSLFGPRNSYSSVVNGYNPSYFGTTTFLPYSSPSGLRVPPGDPRLGGILCGRCRGSGVTRFLLDVDLCPICNGLGRVITSGTQQHAPMPPRPPQHIPMPPPPPPQPPMQPYYYPPEKR</sequence>
<dbReference type="PANTHER" id="PTHR28031">
    <property type="entry name" value="PROLINE-RICH PROTEIN HUA1"/>
    <property type="match status" value="1"/>
</dbReference>
<dbReference type="KEGG" id="spaa:SPAPADRAFT_142630"/>
<dbReference type="AlphaFoldDB" id="G3ASP7"/>
<accession>G3ASP7</accession>
<dbReference type="InParanoid" id="G3ASP7"/>
<evidence type="ECO:0008006" key="4">
    <source>
        <dbReference type="Google" id="ProtNLM"/>
    </source>
</evidence>
<gene>
    <name evidence="2" type="ORF">SPAPADRAFT_142630</name>
</gene>
<feature type="region of interest" description="Disordered" evidence="1">
    <location>
        <begin position="245"/>
        <end position="282"/>
    </location>
</feature>
<dbReference type="FunCoup" id="G3ASP7">
    <property type="interactions" value="43"/>
</dbReference>
<dbReference type="InterPro" id="IPR038910">
    <property type="entry name" value="Hua1-like"/>
</dbReference>
<dbReference type="Proteomes" id="UP000000709">
    <property type="component" value="Unassembled WGS sequence"/>
</dbReference>
<feature type="compositionally biased region" description="Pro residues" evidence="1">
    <location>
        <begin position="251"/>
        <end position="282"/>
    </location>
</feature>
<evidence type="ECO:0000313" key="3">
    <source>
        <dbReference type="Proteomes" id="UP000000709"/>
    </source>
</evidence>
<keyword evidence="3" id="KW-1185">Reference proteome</keyword>
<name>G3ASP7_SPAPN</name>
<dbReference type="PANTHER" id="PTHR28031:SF1">
    <property type="entry name" value="PROLINE-RICH PROTEIN HUA1"/>
    <property type="match status" value="1"/>
</dbReference>
<feature type="compositionally biased region" description="Polar residues" evidence="1">
    <location>
        <begin position="23"/>
        <end position="34"/>
    </location>
</feature>
<evidence type="ECO:0000256" key="1">
    <source>
        <dbReference type="SAM" id="MobiDB-lite"/>
    </source>
</evidence>
<proteinExistence type="predicted"/>
<evidence type="ECO:0000313" key="2">
    <source>
        <dbReference type="EMBL" id="EGW31111.1"/>
    </source>
</evidence>
<dbReference type="RefSeq" id="XP_007377144.1">
    <property type="nucleotide sequence ID" value="XM_007377082.1"/>
</dbReference>
<organism evidence="3">
    <name type="scientific">Spathaspora passalidarum (strain NRRL Y-27907 / 11-Y1)</name>
    <dbReference type="NCBI Taxonomy" id="619300"/>
    <lineage>
        <taxon>Eukaryota</taxon>
        <taxon>Fungi</taxon>
        <taxon>Dikarya</taxon>
        <taxon>Ascomycota</taxon>
        <taxon>Saccharomycotina</taxon>
        <taxon>Pichiomycetes</taxon>
        <taxon>Debaryomycetaceae</taxon>
        <taxon>Spathaspora</taxon>
    </lineage>
</organism>
<dbReference type="SUPFAM" id="SSF57938">
    <property type="entry name" value="DnaJ/Hsp40 cysteine-rich domain"/>
    <property type="match status" value="1"/>
</dbReference>
<feature type="compositionally biased region" description="Pro residues" evidence="1">
    <location>
        <begin position="43"/>
        <end position="74"/>
    </location>
</feature>
<dbReference type="eggNOG" id="ENOG502S12N">
    <property type="taxonomic scope" value="Eukaryota"/>
</dbReference>
<protein>
    <recommendedName>
        <fullName evidence="4">Proline-rich protein HUA1</fullName>
    </recommendedName>
</protein>
<reference evidence="2 3" key="1">
    <citation type="journal article" date="2011" name="Proc. Natl. Acad. Sci. U.S.A.">
        <title>Comparative genomics of xylose-fermenting fungi for enhanced biofuel production.</title>
        <authorList>
            <person name="Wohlbach D.J."/>
            <person name="Kuo A."/>
            <person name="Sato T.K."/>
            <person name="Potts K.M."/>
            <person name="Salamov A.A."/>
            <person name="LaButti K.M."/>
            <person name="Sun H."/>
            <person name="Clum A."/>
            <person name="Pangilinan J.L."/>
            <person name="Lindquist E.A."/>
            <person name="Lucas S."/>
            <person name="Lapidus A."/>
            <person name="Jin M."/>
            <person name="Gunawan C."/>
            <person name="Balan V."/>
            <person name="Dale B.E."/>
            <person name="Jeffries T.W."/>
            <person name="Zinkel R."/>
            <person name="Barry K.W."/>
            <person name="Grigoriev I.V."/>
            <person name="Gasch A.P."/>
        </authorList>
    </citation>
    <scope>NUCLEOTIDE SEQUENCE [LARGE SCALE GENOMIC DNA]</scope>
    <source>
        <strain evidence="3">NRRL Y-27907 / 11-Y1</strain>
    </source>
</reference>
<dbReference type="PRINTS" id="PR01217">
    <property type="entry name" value="PRICHEXTENSN"/>
</dbReference>
<dbReference type="EMBL" id="GL996504">
    <property type="protein sequence ID" value="EGW31111.1"/>
    <property type="molecule type" value="Genomic_DNA"/>
</dbReference>
<feature type="region of interest" description="Disordered" evidence="1">
    <location>
        <begin position="1"/>
        <end position="85"/>
    </location>
</feature>
<dbReference type="HOGENOM" id="CLU_078573_0_0_1"/>
<dbReference type="OMA" id="GMVHFLF"/>